<feature type="active site" description="O-(3'-phospho-DNA)-tyrosine intermediate" evidence="9">
    <location>
        <position position="692"/>
    </location>
</feature>
<organism evidence="12 13">
    <name type="scientific">Carpediemonas membranifera</name>
    <dbReference type="NCBI Taxonomy" id="201153"/>
    <lineage>
        <taxon>Eukaryota</taxon>
        <taxon>Metamonada</taxon>
        <taxon>Carpediemonas-like organisms</taxon>
        <taxon>Carpediemonas</taxon>
    </lineage>
</organism>
<evidence type="ECO:0000256" key="6">
    <source>
        <dbReference type="ARBA" id="ARBA00023125"/>
    </source>
</evidence>
<feature type="compositionally biased region" description="Basic and acidic residues" evidence="10">
    <location>
        <begin position="33"/>
        <end position="56"/>
    </location>
</feature>
<feature type="region of interest" description="Disordered" evidence="10">
    <location>
        <begin position="23"/>
        <end position="73"/>
    </location>
</feature>
<dbReference type="GO" id="GO:0007059">
    <property type="term" value="P:chromosome segregation"/>
    <property type="evidence" value="ECO:0007669"/>
    <property type="project" value="TreeGrafter"/>
</dbReference>
<comment type="caution">
    <text evidence="12">The sequence shown here is derived from an EMBL/GenBank/DDBJ whole genome shotgun (WGS) entry which is preliminary data.</text>
</comment>
<evidence type="ECO:0000256" key="3">
    <source>
        <dbReference type="ARBA" id="ARBA00012891"/>
    </source>
</evidence>
<dbReference type="Gene3D" id="2.170.11.10">
    <property type="entry name" value="DNA Topoisomerase I, domain 2"/>
    <property type="match status" value="1"/>
</dbReference>
<feature type="domain" description="DNA topoisomerase I eukaryotic-type" evidence="11">
    <location>
        <begin position="272"/>
        <end position="706"/>
    </location>
</feature>
<proteinExistence type="inferred from homology"/>
<evidence type="ECO:0000256" key="9">
    <source>
        <dbReference type="PROSITE-ProRule" id="PRU01382"/>
    </source>
</evidence>
<dbReference type="EMBL" id="JAHDYR010000040">
    <property type="protein sequence ID" value="KAG9392058.1"/>
    <property type="molecule type" value="Genomic_DNA"/>
</dbReference>
<dbReference type="SMART" id="SM00435">
    <property type="entry name" value="TOPEUc"/>
    <property type="match status" value="1"/>
</dbReference>
<dbReference type="PROSITE" id="PS52038">
    <property type="entry name" value="TOPO_IB_2"/>
    <property type="match status" value="1"/>
</dbReference>
<dbReference type="EC" id="5.6.2.1" evidence="3"/>
<evidence type="ECO:0000256" key="5">
    <source>
        <dbReference type="ARBA" id="ARBA00023029"/>
    </source>
</evidence>
<dbReference type="InterPro" id="IPR013499">
    <property type="entry name" value="TopoI_euk"/>
</dbReference>
<dbReference type="GO" id="GO:0006260">
    <property type="term" value="P:DNA replication"/>
    <property type="evidence" value="ECO:0007669"/>
    <property type="project" value="TreeGrafter"/>
</dbReference>
<feature type="compositionally biased region" description="Acidic residues" evidence="10">
    <location>
        <begin position="107"/>
        <end position="123"/>
    </location>
</feature>
<keyword evidence="7 9" id="KW-0413">Isomerase</keyword>
<dbReference type="GO" id="GO:0005730">
    <property type="term" value="C:nucleolus"/>
    <property type="evidence" value="ECO:0007669"/>
    <property type="project" value="TreeGrafter"/>
</dbReference>
<dbReference type="GO" id="GO:0003917">
    <property type="term" value="F:DNA topoisomerase type I (single strand cut, ATP-independent) activity"/>
    <property type="evidence" value="ECO:0007669"/>
    <property type="project" value="UniProtKB-UniRule"/>
</dbReference>
<dbReference type="InterPro" id="IPR036202">
    <property type="entry name" value="TopoI_DNA-bd_euk_N_sf"/>
</dbReference>
<dbReference type="OrthoDB" id="47179at2759"/>
<feature type="region of interest" description="Disordered" evidence="10">
    <location>
        <begin position="103"/>
        <end position="126"/>
    </location>
</feature>
<keyword evidence="13" id="KW-1185">Reference proteome</keyword>
<dbReference type="Proteomes" id="UP000717585">
    <property type="component" value="Unassembled WGS sequence"/>
</dbReference>
<dbReference type="InterPro" id="IPR051062">
    <property type="entry name" value="Topoisomerase_IB"/>
</dbReference>
<evidence type="ECO:0000256" key="7">
    <source>
        <dbReference type="ARBA" id="ARBA00023235"/>
    </source>
</evidence>
<dbReference type="InterPro" id="IPR013034">
    <property type="entry name" value="DNA_topo_DNA_db_N_dom1"/>
</dbReference>
<evidence type="ECO:0000256" key="1">
    <source>
        <dbReference type="ARBA" id="ARBA00000213"/>
    </source>
</evidence>
<dbReference type="InterPro" id="IPR014711">
    <property type="entry name" value="TopoI_cat_a-hlx-sub_euk"/>
</dbReference>
<dbReference type="Gene3D" id="1.10.132.10">
    <property type="match status" value="1"/>
</dbReference>
<comment type="catalytic activity">
    <reaction evidence="1 9">
        <text>ATP-independent breakage of single-stranded DNA, followed by passage and rejoining.</text>
        <dbReference type="EC" id="5.6.2.1"/>
    </reaction>
</comment>
<dbReference type="InterPro" id="IPR001631">
    <property type="entry name" value="TopoI"/>
</dbReference>
<evidence type="ECO:0000313" key="12">
    <source>
        <dbReference type="EMBL" id="KAG9392058.1"/>
    </source>
</evidence>
<evidence type="ECO:0000256" key="10">
    <source>
        <dbReference type="SAM" id="MobiDB-lite"/>
    </source>
</evidence>
<evidence type="ECO:0000256" key="4">
    <source>
        <dbReference type="ARBA" id="ARBA00019632"/>
    </source>
</evidence>
<dbReference type="PANTHER" id="PTHR10290">
    <property type="entry name" value="DNA TOPOISOMERASE I"/>
    <property type="match status" value="1"/>
</dbReference>
<dbReference type="InterPro" id="IPR014727">
    <property type="entry name" value="TopoI_cat_a/b-sub_euk"/>
</dbReference>
<dbReference type="Gene3D" id="3.90.15.10">
    <property type="entry name" value="Topoisomerase I, Chain A, domain 3"/>
    <property type="match status" value="1"/>
</dbReference>
<dbReference type="InterPro" id="IPR008336">
    <property type="entry name" value="TopoI_DNA-bd_euk"/>
</dbReference>
<dbReference type="InterPro" id="IPR011010">
    <property type="entry name" value="DNA_brk_join_enz"/>
</dbReference>
<dbReference type="AlphaFoldDB" id="A0A8J6AZA7"/>
<comment type="similarity">
    <text evidence="2 9">Belongs to the type IB topoisomerase family.</text>
</comment>
<dbReference type="Pfam" id="PF02919">
    <property type="entry name" value="Topoisom_I_N"/>
    <property type="match status" value="1"/>
</dbReference>
<evidence type="ECO:0000256" key="2">
    <source>
        <dbReference type="ARBA" id="ARBA00006645"/>
    </source>
</evidence>
<accession>A0A8J6AZA7</accession>
<dbReference type="Pfam" id="PF01028">
    <property type="entry name" value="Topoisom_I"/>
    <property type="match status" value="1"/>
</dbReference>
<name>A0A8J6AZA7_9EUKA</name>
<protein>
    <recommendedName>
        <fullName evidence="4">DNA topoisomerase 1</fullName>
        <ecNumber evidence="3">5.6.2.1</ecNumber>
    </recommendedName>
    <alternativeName>
        <fullName evidence="8">DNA topoisomerase I</fullName>
    </alternativeName>
</protein>
<dbReference type="Pfam" id="PF14370">
    <property type="entry name" value="Topo_C_assoc"/>
    <property type="match status" value="1"/>
</dbReference>
<dbReference type="PRINTS" id="PR00416">
    <property type="entry name" value="EUTPISMRASEI"/>
</dbReference>
<keyword evidence="6 9" id="KW-0238">DNA-binding</keyword>
<sequence>MAKRTRSLQWCLKADVFGIPEGKYEAPVFQRPSAEKKKASTAAKTEKRPKNEKLESLDDEDDKPKKKVMRLTPEHPVPTVAELLGEDNFIAWWEDVDMDSLSKADLGGDDDDDDDDESQDAEADQTSWTTCVHNGLMFEAPYEPHGVPLVYEGKDYILEPEAEEIATMFAAELHTPYSAKEVFCKNFWTDFQKCLNRNFESGRHPIQLFRETNFSKIWNHLNDKRQEKLLMTKEQKEAAAAGTKVACEKYGVATIDGIRIDVGPWKVEPPHLYKGRGNHPMQGHVTKRIVPEDVTLNLDLKAGKRPPQPNIPGEWGEIVCRPDVQWLAQYSPGGFTNVLKYMRPGATSPMKGRSDLIKFNLARKLTLRIDDLRKSIEADMAADQPMDTRQRAVVIHVIDRLAIRAGGDKDTTKTADTVGVCNLRVEHVTLDPATRSVSFDFLGKDSIRYQRTEVFDPLPFQVFADSVGKKAKEFRLWNSGTHTRVNKYLSDFMPGLSLKVLRTFNACVVLDRLLWKTPKGLFGQEVKLKAHYTEANKEVAVMCNHQKSVSKGHAKSVNNTMKKADEKKADLDASRTLVEALLRFTVKRFSETSLSDAAKEASAELGIAIKEIEKSALDVAHRDLAKTVFVKREKGSDESTPYAPTGRQAVSKLKTELGRYRRLSTAIEKLEGSVAERESLKTVALGTSRLNYLDPRITVAWCRREGFPITKVFNKTLLTKFPWALDVPAEWRFRPEE</sequence>
<evidence type="ECO:0000313" key="13">
    <source>
        <dbReference type="Proteomes" id="UP000717585"/>
    </source>
</evidence>
<dbReference type="GO" id="GO:0005694">
    <property type="term" value="C:chromosome"/>
    <property type="evidence" value="ECO:0007669"/>
    <property type="project" value="InterPro"/>
</dbReference>
<evidence type="ECO:0000256" key="8">
    <source>
        <dbReference type="ARBA" id="ARBA00033297"/>
    </source>
</evidence>
<dbReference type="InterPro" id="IPR013030">
    <property type="entry name" value="DNA_topo_DNA_db_N_dom2"/>
</dbReference>
<dbReference type="Gene3D" id="1.10.10.41">
    <property type="entry name" value="Yeast DNA topoisomerase - domain 1"/>
    <property type="match status" value="1"/>
</dbReference>
<dbReference type="InterPro" id="IPR013500">
    <property type="entry name" value="TopoI_cat_euk"/>
</dbReference>
<dbReference type="PANTHER" id="PTHR10290:SF3">
    <property type="entry name" value="DNA TOPOISOMERASE 1"/>
    <property type="match status" value="1"/>
</dbReference>
<dbReference type="GO" id="GO:0003677">
    <property type="term" value="F:DNA binding"/>
    <property type="evidence" value="ECO:0007669"/>
    <property type="project" value="UniProtKB-UniRule"/>
</dbReference>
<dbReference type="SUPFAM" id="SSF56349">
    <property type="entry name" value="DNA breaking-rejoining enzymes"/>
    <property type="match status" value="1"/>
</dbReference>
<evidence type="ECO:0000259" key="11">
    <source>
        <dbReference type="SMART" id="SM00435"/>
    </source>
</evidence>
<dbReference type="GO" id="GO:0006265">
    <property type="term" value="P:DNA topological change"/>
    <property type="evidence" value="ECO:0007669"/>
    <property type="project" value="UniProtKB-UniRule"/>
</dbReference>
<reference evidence="12" key="1">
    <citation type="submission" date="2021-05" db="EMBL/GenBank/DDBJ databases">
        <title>A free-living protist that lacks canonical eukaryotic 1 DNA replication and segregation systems.</title>
        <authorList>
            <person name="Salas-Leiva D.E."/>
            <person name="Tromer E.C."/>
            <person name="Curtis B.A."/>
            <person name="Jerlstrom-Hultqvist J."/>
            <person name="Kolisko M."/>
            <person name="Yi Z."/>
            <person name="Salas-Leiva J.S."/>
            <person name="Gallot-Lavallee L."/>
            <person name="Kops G.J.P.L."/>
            <person name="Archibald J.M."/>
            <person name="Simpson A.G.B."/>
            <person name="Roger A.J."/>
        </authorList>
    </citation>
    <scope>NUCLEOTIDE SEQUENCE</scope>
    <source>
        <strain evidence="12">BICM</strain>
    </source>
</reference>
<dbReference type="SUPFAM" id="SSF56741">
    <property type="entry name" value="Eukaryotic DNA topoisomerase I, N-terminal DNA-binding fragment"/>
    <property type="match status" value="1"/>
</dbReference>
<dbReference type="InterPro" id="IPR025834">
    <property type="entry name" value="TopoI_C_dom"/>
</dbReference>
<keyword evidence="5 9" id="KW-0799">Topoisomerase</keyword>
<gene>
    <name evidence="12" type="ORF">J8273_6649</name>
</gene>